<comment type="caution">
    <text evidence="5">The sequence shown here is derived from an EMBL/GenBank/DDBJ whole genome shotgun (WGS) entry which is preliminary data.</text>
</comment>
<dbReference type="Proteomes" id="UP000283543">
    <property type="component" value="Unassembled WGS sequence"/>
</dbReference>
<feature type="compositionally biased region" description="Polar residues" evidence="1">
    <location>
        <begin position="148"/>
        <end position="158"/>
    </location>
</feature>
<dbReference type="EMBL" id="QUTF01010862">
    <property type="protein sequence ID" value="RHZ30657.1"/>
    <property type="molecule type" value="Genomic_DNA"/>
</dbReference>
<dbReference type="EMBL" id="QUTD01005184">
    <property type="protein sequence ID" value="RHY63541.1"/>
    <property type="molecule type" value="Genomic_DNA"/>
</dbReference>
<evidence type="ECO:0000313" key="11">
    <source>
        <dbReference type="Proteomes" id="UP000266643"/>
    </source>
</evidence>
<protein>
    <recommendedName>
        <fullName evidence="2">Myb/SANT-like domain-containing protein</fullName>
    </recommendedName>
</protein>
<dbReference type="Proteomes" id="UP000266643">
    <property type="component" value="Unassembled WGS sequence"/>
</dbReference>
<evidence type="ECO:0000313" key="7">
    <source>
        <dbReference type="EMBL" id="RHZ39450.1"/>
    </source>
</evidence>
<organism evidence="5 11">
    <name type="scientific">Aphanomyces astaci</name>
    <name type="common">Crayfish plague agent</name>
    <dbReference type="NCBI Taxonomy" id="112090"/>
    <lineage>
        <taxon>Eukaryota</taxon>
        <taxon>Sar</taxon>
        <taxon>Stramenopiles</taxon>
        <taxon>Oomycota</taxon>
        <taxon>Saprolegniomycetes</taxon>
        <taxon>Saprolegniales</taxon>
        <taxon>Verrucalvaceae</taxon>
        <taxon>Aphanomyces</taxon>
    </lineage>
</organism>
<feature type="compositionally biased region" description="Polar residues" evidence="1">
    <location>
        <begin position="180"/>
        <end position="191"/>
    </location>
</feature>
<evidence type="ECO:0000313" key="13">
    <source>
        <dbReference type="Proteomes" id="UP000283543"/>
    </source>
</evidence>
<dbReference type="EMBL" id="QUTI01018107">
    <property type="protein sequence ID" value="RLO10396.1"/>
    <property type="molecule type" value="Genomic_DNA"/>
</dbReference>
<dbReference type="EMBL" id="QUTE01003782">
    <property type="protein sequence ID" value="RHZ39450.1"/>
    <property type="molecule type" value="Genomic_DNA"/>
</dbReference>
<evidence type="ECO:0000313" key="12">
    <source>
        <dbReference type="Proteomes" id="UP000275652"/>
    </source>
</evidence>
<name>A0A397DL80_APHAT</name>
<gene>
    <name evidence="3" type="ORF">DYB25_011027</name>
    <name evidence="6" type="ORF">DYB26_006001</name>
    <name evidence="8" type="ORF">DYB28_013065</name>
    <name evidence="5" type="ORF">DYB30_005132</name>
    <name evidence="7" type="ORF">DYB31_008084</name>
    <name evidence="4" type="ORF">DYB34_012544</name>
</gene>
<sequence length="319" mass="36245">MEDTRASWTEEKDSTWMVEMIYQSKVLGKSSHSGFKREAWLAALVKLNREHKVNYSMQQLKARHAEMKKQYAQAVQIIKTSGVSFETTTSRFICLEGSWSHFLLGKPSKWALWQTKRFPQFKHCQELYDGTLATGEFALSTIEPPTQPSVQDSDQTEPWNEGFDLNGDDDDLPQGLPFALNSQDINDNENQLSEDEQPKKKKRRSSAGDTPVKKGSKSVGAAMISELKELRQSGKADVALLIEGLTGGKTKERCPVEVATDALQDDFDDILDGEEMSFAYEVIEDPAKATQFVRMRGESREIWLRRHIRIKMSKHAIHE</sequence>
<dbReference type="PANTHER" id="PTHR46929">
    <property type="entry name" value="EXPRESSED PROTEIN"/>
    <property type="match status" value="1"/>
</dbReference>
<dbReference type="PANTHER" id="PTHR46929:SF3">
    <property type="entry name" value="MYB_SANT-LIKE DOMAIN-CONTAINING PROTEIN"/>
    <property type="match status" value="1"/>
</dbReference>
<dbReference type="EMBL" id="QUTA01006982">
    <property type="protein sequence ID" value="RHY08851.1"/>
    <property type="molecule type" value="Genomic_DNA"/>
</dbReference>
<evidence type="ECO:0000313" key="9">
    <source>
        <dbReference type="Proteomes" id="UP000266196"/>
    </source>
</evidence>
<dbReference type="Proteomes" id="UP000286510">
    <property type="component" value="Unassembled WGS sequence"/>
</dbReference>
<dbReference type="AlphaFoldDB" id="A0A397DL80"/>
<reference evidence="8 12" key="1">
    <citation type="journal article" date="2018" name="J. Invertebr. Pathol.">
        <title>New genotyping method for the causative agent of crayfish plague (Aphanomyces astaci) based on whole genome data.</title>
        <authorList>
            <person name="Minardi D."/>
            <person name="Studholme D.J."/>
            <person name="van der Giezen M."/>
            <person name="Pretto T."/>
            <person name="Oidtmann B."/>
        </authorList>
    </citation>
    <scope>NUCLEOTIDE SEQUENCE [LARGE SCALE GENOMIC DNA]</scope>
    <source>
        <strain evidence="8 12">KB13</strain>
    </source>
</reference>
<dbReference type="VEuPathDB" id="FungiDB:H257_00306"/>
<dbReference type="Pfam" id="PF12776">
    <property type="entry name" value="Myb_DNA-bind_3"/>
    <property type="match status" value="1"/>
</dbReference>
<accession>A0A397DL80</accession>
<proteinExistence type="predicted"/>
<evidence type="ECO:0000259" key="2">
    <source>
        <dbReference type="Pfam" id="PF12776"/>
    </source>
</evidence>
<evidence type="ECO:0000313" key="10">
    <source>
        <dbReference type="Proteomes" id="UP000266239"/>
    </source>
</evidence>
<evidence type="ECO:0000313" key="6">
    <source>
        <dbReference type="EMBL" id="RHZ30657.1"/>
    </source>
</evidence>
<dbReference type="Proteomes" id="UP000266239">
    <property type="component" value="Unassembled WGS sequence"/>
</dbReference>
<feature type="region of interest" description="Disordered" evidence="1">
    <location>
        <begin position="142"/>
        <end position="218"/>
    </location>
</feature>
<evidence type="ECO:0000313" key="14">
    <source>
        <dbReference type="Proteomes" id="UP000286510"/>
    </source>
</evidence>
<dbReference type="Proteomes" id="UP000266196">
    <property type="component" value="Unassembled WGS sequence"/>
</dbReference>
<dbReference type="Proteomes" id="UP000275652">
    <property type="component" value="Unassembled WGS sequence"/>
</dbReference>
<reference evidence="9 10" key="2">
    <citation type="submission" date="2018-08" db="EMBL/GenBank/DDBJ databases">
        <title>Aphanomyces genome sequencing and annotation.</title>
        <authorList>
            <person name="Minardi D."/>
            <person name="Oidtmann B."/>
            <person name="Van Der Giezen M."/>
            <person name="Studholme D.J."/>
        </authorList>
    </citation>
    <scope>NUCLEOTIDE SEQUENCE [LARGE SCALE GENOMIC DNA]</scope>
    <source>
        <strain evidence="7 9">197901</strain>
        <strain evidence="5 11">D2</strain>
        <strain evidence="6 14">FDL457</strain>
        <strain evidence="4 13">Si</strain>
        <strain evidence="3 10">Yx</strain>
    </source>
</reference>
<feature type="domain" description="Myb/SANT-like" evidence="2">
    <location>
        <begin position="8"/>
        <end position="101"/>
    </location>
</feature>
<evidence type="ECO:0000313" key="8">
    <source>
        <dbReference type="EMBL" id="RLO10396.1"/>
    </source>
</evidence>
<dbReference type="InterPro" id="IPR024752">
    <property type="entry name" value="Myb/SANT-like_dom"/>
</dbReference>
<dbReference type="EMBL" id="QUTB01006099">
    <property type="protein sequence ID" value="RHY51666.1"/>
    <property type="molecule type" value="Genomic_DNA"/>
</dbReference>
<evidence type="ECO:0000256" key="1">
    <source>
        <dbReference type="SAM" id="MobiDB-lite"/>
    </source>
</evidence>
<evidence type="ECO:0000313" key="4">
    <source>
        <dbReference type="EMBL" id="RHY51666.1"/>
    </source>
</evidence>
<evidence type="ECO:0000313" key="3">
    <source>
        <dbReference type="EMBL" id="RHY08851.1"/>
    </source>
</evidence>
<evidence type="ECO:0000313" key="5">
    <source>
        <dbReference type="EMBL" id="RHY63541.1"/>
    </source>
</evidence>